<dbReference type="EMBL" id="FUYR01000001">
    <property type="protein sequence ID" value="SKB32619.1"/>
    <property type="molecule type" value="Genomic_DNA"/>
</dbReference>
<protein>
    <submittedName>
        <fullName evidence="3">Glucose/arabinose dehydrogenase, beta-propeller fold</fullName>
    </submittedName>
</protein>
<dbReference type="AlphaFoldDB" id="A0A1T5ACT2"/>
<dbReference type="InterPro" id="IPR011042">
    <property type="entry name" value="6-blade_b-propeller_TolB-like"/>
</dbReference>
<name>A0A1T5ACT2_9SPHI</name>
<dbReference type="RefSeq" id="WP_139377345.1">
    <property type="nucleotide sequence ID" value="NZ_FUYR01000001.1"/>
</dbReference>
<dbReference type="STRING" id="572036.SAMN05661099_0570"/>
<dbReference type="OrthoDB" id="9808161at2"/>
<dbReference type="Proteomes" id="UP000189981">
    <property type="component" value="Unassembled WGS sequence"/>
</dbReference>
<feature type="domain" description="Glucose/Sorbosone dehydrogenase" evidence="2">
    <location>
        <begin position="120"/>
        <end position="297"/>
    </location>
</feature>
<feature type="signal peptide" evidence="1">
    <location>
        <begin position="1"/>
        <end position="23"/>
    </location>
</feature>
<evidence type="ECO:0000259" key="2">
    <source>
        <dbReference type="Pfam" id="PF07995"/>
    </source>
</evidence>
<evidence type="ECO:0000256" key="1">
    <source>
        <dbReference type="SAM" id="SignalP"/>
    </source>
</evidence>
<proteinExistence type="predicted"/>
<evidence type="ECO:0000313" key="3">
    <source>
        <dbReference type="EMBL" id="SKB32619.1"/>
    </source>
</evidence>
<dbReference type="InterPro" id="IPR011041">
    <property type="entry name" value="Quinoprot_gluc/sorb_DH_b-prop"/>
</dbReference>
<reference evidence="4" key="1">
    <citation type="submission" date="2017-02" db="EMBL/GenBank/DDBJ databases">
        <authorList>
            <person name="Varghese N."/>
            <person name="Submissions S."/>
        </authorList>
    </citation>
    <scope>NUCLEOTIDE SEQUENCE [LARGE SCALE GENOMIC DNA]</scope>
    <source>
        <strain evidence="4">DSM 22385</strain>
    </source>
</reference>
<keyword evidence="4" id="KW-1185">Reference proteome</keyword>
<sequence>MRSLRFSFLPIALYALVPVVVIAQQTTTPPATQRPPRPVPVETTPVALRSDIKVERYMAIGPKAVRLLVQPGTGTFYYTNFDGGVFKVNTSGGAPVSEQILSAADHGITRLQGAIFSGNNLYLCGNISVNNGKGNKGRMVRFNITSSNKPEMTVVFNTVEYGTNATTFDHGWNALEVSPDGKYIYANTGARTDHGEVQDNRGAYPNARDNALTAKIFRIPADAKDLELQNDLAKLKADGFIYAEGIRNAYDIAFDSSNNLFAVVNSSDYDHNEDMFWIRQGHHYGFPWVMSGIENPQQYPDWQPNPDTDPFIPRSAHAWAVKYFRNDPEFPKIPEGVKFTAGVQNLGPDANEYRGHSGKVLDGDNTGVTTSTFTPHSSPLGLVFDRQNALAGDLKGTGFVLRNSLGARSSMMKPFTDQGRDLLHLKMTYNPLTDNYFVKTTRVAELFNNPTDAVLIGNELYIIEYGNVQGSIWKLTLPGKSKKK</sequence>
<evidence type="ECO:0000313" key="4">
    <source>
        <dbReference type="Proteomes" id="UP000189981"/>
    </source>
</evidence>
<feature type="chain" id="PRO_5012097612" evidence="1">
    <location>
        <begin position="24"/>
        <end position="484"/>
    </location>
</feature>
<gene>
    <name evidence="3" type="ORF">SAMN05661099_0570</name>
</gene>
<dbReference type="Pfam" id="PF07995">
    <property type="entry name" value="GSDH"/>
    <property type="match status" value="1"/>
</dbReference>
<dbReference type="SUPFAM" id="SSF50952">
    <property type="entry name" value="Soluble quinoprotein glucose dehydrogenase"/>
    <property type="match status" value="1"/>
</dbReference>
<dbReference type="Gene3D" id="2.120.10.30">
    <property type="entry name" value="TolB, C-terminal domain"/>
    <property type="match status" value="1"/>
</dbReference>
<accession>A0A1T5ACT2</accession>
<dbReference type="InterPro" id="IPR012938">
    <property type="entry name" value="Glc/Sorbosone_DH"/>
</dbReference>
<keyword evidence="1" id="KW-0732">Signal</keyword>
<organism evidence="3 4">
    <name type="scientific">Daejeonella lutea</name>
    <dbReference type="NCBI Taxonomy" id="572036"/>
    <lineage>
        <taxon>Bacteria</taxon>
        <taxon>Pseudomonadati</taxon>
        <taxon>Bacteroidota</taxon>
        <taxon>Sphingobacteriia</taxon>
        <taxon>Sphingobacteriales</taxon>
        <taxon>Sphingobacteriaceae</taxon>
        <taxon>Daejeonella</taxon>
    </lineage>
</organism>